<dbReference type="Gene3D" id="3.40.50.720">
    <property type="entry name" value="NAD(P)-binding Rossmann-like Domain"/>
    <property type="match status" value="1"/>
</dbReference>
<dbReference type="eggNOG" id="COG0345">
    <property type="taxonomic scope" value="Bacteria"/>
</dbReference>
<dbReference type="EMBL" id="AAYA01000003">
    <property type="protein sequence ID" value="EBA09334.1"/>
    <property type="molecule type" value="Genomic_DNA"/>
</dbReference>
<evidence type="ECO:0000256" key="1">
    <source>
        <dbReference type="ARBA" id="ARBA00005525"/>
    </source>
</evidence>
<comment type="subcellular location">
    <subcellularLocation>
        <location evidence="4">Cytoplasm</location>
    </subcellularLocation>
</comment>
<keyword evidence="3 4" id="KW-0560">Oxidoreductase</keyword>
<evidence type="ECO:0000259" key="6">
    <source>
        <dbReference type="Pfam" id="PF03807"/>
    </source>
</evidence>
<keyword evidence="9" id="KW-1185">Reference proteome</keyword>
<dbReference type="InterPro" id="IPR000304">
    <property type="entry name" value="Pyrroline-COOH_reductase"/>
</dbReference>
<proteinExistence type="inferred from homology"/>
<evidence type="ECO:0000313" key="9">
    <source>
        <dbReference type="Proteomes" id="UP000005713"/>
    </source>
</evidence>
<accession>A3K0L9</accession>
<dbReference type="InterPro" id="IPR008927">
    <property type="entry name" value="6-PGluconate_DH-like_C_sf"/>
</dbReference>
<dbReference type="RefSeq" id="WP_005856928.1">
    <property type="nucleotide sequence ID" value="NZ_AAYA01000003.1"/>
</dbReference>
<dbReference type="InterPro" id="IPR036291">
    <property type="entry name" value="NAD(P)-bd_dom_sf"/>
</dbReference>
<dbReference type="PIRSF" id="PIRSF000193">
    <property type="entry name" value="Pyrrol-5-carb_rd"/>
    <property type="match status" value="1"/>
</dbReference>
<feature type="domain" description="Pyrroline-5-carboxylate reductase dimerisation" evidence="7">
    <location>
        <begin position="150"/>
        <end position="253"/>
    </location>
</feature>
<dbReference type="PANTHER" id="PTHR11645:SF0">
    <property type="entry name" value="PYRROLINE-5-CARBOXYLATE REDUCTASE 3"/>
    <property type="match status" value="1"/>
</dbReference>
<dbReference type="SUPFAM" id="SSF48179">
    <property type="entry name" value="6-phosphogluconate dehydrogenase C-terminal domain-like"/>
    <property type="match status" value="1"/>
</dbReference>
<reference evidence="8 9" key="1">
    <citation type="submission" date="2006-06" db="EMBL/GenBank/DDBJ databases">
        <authorList>
            <person name="Moran M.A."/>
            <person name="Ferriera S."/>
            <person name="Johnson J."/>
            <person name="Kravitz S."/>
            <person name="Beeson K."/>
            <person name="Sutton G."/>
            <person name="Rogers Y.-H."/>
            <person name="Friedman R."/>
            <person name="Frazier M."/>
            <person name="Venter J.C."/>
        </authorList>
    </citation>
    <scope>NUCLEOTIDE SEQUENCE [LARGE SCALE GENOMIC DNA]</scope>
    <source>
        <strain evidence="8 9">E-37</strain>
    </source>
</reference>
<evidence type="ECO:0000313" key="8">
    <source>
        <dbReference type="EMBL" id="EBA09334.1"/>
    </source>
</evidence>
<dbReference type="OrthoDB" id="8418678at2"/>
<feature type="domain" description="Pyrroline-5-carboxylate reductase catalytic N-terminal" evidence="6">
    <location>
        <begin position="4"/>
        <end position="86"/>
    </location>
</feature>
<name>A3K0L9_SAGS3</name>
<keyword evidence="2 4" id="KW-0521">NADP</keyword>
<comment type="function">
    <text evidence="4">Catalyzes the reduction of 1-pyrroline-5-carboxylate (PCA) to L-proline.</text>
</comment>
<dbReference type="Pfam" id="PF14748">
    <property type="entry name" value="P5CR_dimer"/>
    <property type="match status" value="1"/>
</dbReference>
<dbReference type="AlphaFoldDB" id="A3K0L9"/>
<comment type="catalytic activity">
    <reaction evidence="4">
        <text>L-proline + NAD(+) = (S)-1-pyrroline-5-carboxylate + NADH + 2 H(+)</text>
        <dbReference type="Rhea" id="RHEA:14105"/>
        <dbReference type="ChEBI" id="CHEBI:15378"/>
        <dbReference type="ChEBI" id="CHEBI:17388"/>
        <dbReference type="ChEBI" id="CHEBI:57540"/>
        <dbReference type="ChEBI" id="CHEBI:57945"/>
        <dbReference type="ChEBI" id="CHEBI:60039"/>
        <dbReference type="EC" id="1.5.1.2"/>
    </reaction>
</comment>
<sequence>MQGTIGLIGTGMLGEAIARGWLDAGLPPERLLFANRSGKAPLPGIEVTTPGDLARRCETILLCIPPAALPGLDLAAPDALVLSVIAGATRARLQETTGSPRVIRAMSSPAAARRLAYTPWIGSAAITEADRTQANAVFSAIGRTDEIGDEAHIDLFTALTGPVPGFAALFASAMARHAVSQGVPPDIADRAVRQLFLSAGEMLAHDAHTADAHVEGMIAYAGTTAAGFLSMRAAGLEEIVANGLQAATDRARDIG</sequence>
<dbReference type="GO" id="GO:0004735">
    <property type="term" value="F:pyrroline-5-carboxylate reductase activity"/>
    <property type="evidence" value="ECO:0007669"/>
    <property type="project" value="UniProtKB-UniRule"/>
</dbReference>
<evidence type="ECO:0000256" key="4">
    <source>
        <dbReference type="HAMAP-Rule" id="MF_01925"/>
    </source>
</evidence>
<comment type="catalytic activity">
    <reaction evidence="4">
        <text>L-proline + NADP(+) = (S)-1-pyrroline-5-carboxylate + NADPH + 2 H(+)</text>
        <dbReference type="Rhea" id="RHEA:14109"/>
        <dbReference type="ChEBI" id="CHEBI:15378"/>
        <dbReference type="ChEBI" id="CHEBI:17388"/>
        <dbReference type="ChEBI" id="CHEBI:57783"/>
        <dbReference type="ChEBI" id="CHEBI:58349"/>
        <dbReference type="ChEBI" id="CHEBI:60039"/>
        <dbReference type="EC" id="1.5.1.2"/>
    </reaction>
</comment>
<evidence type="ECO:0000256" key="2">
    <source>
        <dbReference type="ARBA" id="ARBA00022857"/>
    </source>
</evidence>
<dbReference type="EC" id="1.5.1.2" evidence="4"/>
<comment type="pathway">
    <text evidence="4">Amino-acid biosynthesis; L-proline biosynthesis; L-proline from L-glutamate 5-semialdehyde: step 1/1.</text>
</comment>
<gene>
    <name evidence="4" type="primary">proC</name>
    <name evidence="8" type="ORF">SSE37_23869</name>
</gene>
<dbReference type="HAMAP" id="MF_01925">
    <property type="entry name" value="P5C_reductase"/>
    <property type="match status" value="1"/>
</dbReference>
<comment type="similarity">
    <text evidence="1 4">Belongs to the pyrroline-5-carboxylate reductase family.</text>
</comment>
<organism evidence="8 9">
    <name type="scientific">Sagittula stellata (strain ATCC 700073 / DSM 11524 / E-37)</name>
    <dbReference type="NCBI Taxonomy" id="388399"/>
    <lineage>
        <taxon>Bacteria</taxon>
        <taxon>Pseudomonadati</taxon>
        <taxon>Pseudomonadota</taxon>
        <taxon>Alphaproteobacteria</taxon>
        <taxon>Rhodobacterales</taxon>
        <taxon>Roseobacteraceae</taxon>
        <taxon>Sagittula</taxon>
    </lineage>
</organism>
<dbReference type="Pfam" id="PF03807">
    <property type="entry name" value="F420_oxidored"/>
    <property type="match status" value="1"/>
</dbReference>
<evidence type="ECO:0000256" key="5">
    <source>
        <dbReference type="PIRSR" id="PIRSR000193-1"/>
    </source>
</evidence>
<comment type="caution">
    <text evidence="8">The sequence shown here is derived from an EMBL/GenBank/DDBJ whole genome shotgun (WGS) entry which is preliminary data.</text>
</comment>
<evidence type="ECO:0000256" key="3">
    <source>
        <dbReference type="ARBA" id="ARBA00023002"/>
    </source>
</evidence>
<dbReference type="GO" id="GO:0055129">
    <property type="term" value="P:L-proline biosynthetic process"/>
    <property type="evidence" value="ECO:0007669"/>
    <property type="project" value="UniProtKB-UniRule"/>
</dbReference>
<dbReference type="SUPFAM" id="SSF51735">
    <property type="entry name" value="NAD(P)-binding Rossmann-fold domains"/>
    <property type="match status" value="1"/>
</dbReference>
<dbReference type="InterPro" id="IPR029036">
    <property type="entry name" value="P5CR_dimer"/>
</dbReference>
<evidence type="ECO:0000259" key="7">
    <source>
        <dbReference type="Pfam" id="PF14748"/>
    </source>
</evidence>
<feature type="binding site" evidence="5">
    <location>
        <begin position="8"/>
        <end position="13"/>
    </location>
    <ligand>
        <name>NADP(+)</name>
        <dbReference type="ChEBI" id="CHEBI:58349"/>
    </ligand>
</feature>
<dbReference type="PANTHER" id="PTHR11645">
    <property type="entry name" value="PYRROLINE-5-CARBOXYLATE REDUCTASE"/>
    <property type="match status" value="1"/>
</dbReference>
<dbReference type="Proteomes" id="UP000005713">
    <property type="component" value="Unassembled WGS sequence"/>
</dbReference>
<dbReference type="InterPro" id="IPR028939">
    <property type="entry name" value="P5C_Rdtase_cat_N"/>
</dbReference>
<keyword evidence="4" id="KW-0028">Amino-acid biosynthesis</keyword>
<dbReference type="UniPathway" id="UPA00098">
    <property type="reaction ID" value="UER00361"/>
</dbReference>
<dbReference type="GO" id="GO:0005737">
    <property type="term" value="C:cytoplasm"/>
    <property type="evidence" value="ECO:0007669"/>
    <property type="project" value="UniProtKB-SubCell"/>
</dbReference>
<protein>
    <recommendedName>
        <fullName evidence="4">Pyrroline-5-carboxylate reductase</fullName>
        <shortName evidence="4">P5C reductase</shortName>
        <shortName evidence="4">P5CR</shortName>
        <ecNumber evidence="4">1.5.1.2</ecNumber>
    </recommendedName>
    <alternativeName>
        <fullName evidence="4">PCA reductase</fullName>
    </alternativeName>
</protein>
<dbReference type="Gene3D" id="1.10.3730.10">
    <property type="entry name" value="ProC C-terminal domain-like"/>
    <property type="match status" value="1"/>
</dbReference>
<keyword evidence="4" id="KW-0641">Proline biosynthesis</keyword>
<keyword evidence="4" id="KW-0963">Cytoplasm</keyword>